<name>A0A0J7JYH2_LASNI</name>
<dbReference type="PaxDb" id="67767-A0A0J7JYH2"/>
<dbReference type="InterPro" id="IPR001878">
    <property type="entry name" value="Znf_CCHC"/>
</dbReference>
<dbReference type="Proteomes" id="UP000036403">
    <property type="component" value="Unassembled WGS sequence"/>
</dbReference>
<feature type="region of interest" description="Disordered" evidence="2">
    <location>
        <begin position="182"/>
        <end position="212"/>
    </location>
</feature>
<dbReference type="SUPFAM" id="SSF57756">
    <property type="entry name" value="Retrovirus zinc finger-like domains"/>
    <property type="match status" value="1"/>
</dbReference>
<accession>A0A0J7JYH2</accession>
<dbReference type="STRING" id="67767.A0A0J7JYH2"/>
<evidence type="ECO:0000256" key="2">
    <source>
        <dbReference type="SAM" id="MobiDB-lite"/>
    </source>
</evidence>
<dbReference type="Gene3D" id="4.10.60.10">
    <property type="entry name" value="Zinc finger, CCHC-type"/>
    <property type="match status" value="1"/>
</dbReference>
<dbReference type="SMART" id="SM00343">
    <property type="entry name" value="ZnF_C2HC"/>
    <property type="match status" value="2"/>
</dbReference>
<keyword evidence="1" id="KW-0479">Metal-binding</keyword>
<keyword evidence="1" id="KW-0862">Zinc</keyword>
<feature type="domain" description="CCHC-type" evidence="3">
    <location>
        <begin position="138"/>
        <end position="151"/>
    </location>
</feature>
<protein>
    <submittedName>
        <fullName evidence="4">Gag-pol polyprotein</fullName>
    </submittedName>
</protein>
<proteinExistence type="predicted"/>
<dbReference type="PROSITE" id="PS50158">
    <property type="entry name" value="ZF_CCHC"/>
    <property type="match status" value="1"/>
</dbReference>
<comment type="caution">
    <text evidence="4">The sequence shown here is derived from an EMBL/GenBank/DDBJ whole genome shotgun (WGS) entry which is preliminary data.</text>
</comment>
<reference evidence="4 5" key="1">
    <citation type="submission" date="2015-04" db="EMBL/GenBank/DDBJ databases">
        <title>Lasius niger genome sequencing.</title>
        <authorList>
            <person name="Konorov E.A."/>
            <person name="Nikitin M.A."/>
            <person name="Kirill M.V."/>
            <person name="Chang P."/>
        </authorList>
    </citation>
    <scope>NUCLEOTIDE SEQUENCE [LARGE SCALE GENOMIC DNA]</scope>
    <source>
        <tissue evidence="4">Whole</tissue>
    </source>
</reference>
<keyword evidence="5" id="KW-1185">Reference proteome</keyword>
<dbReference type="EMBL" id="LBMM01021464">
    <property type="protein sequence ID" value="KMQ83074.1"/>
    <property type="molecule type" value="Genomic_DNA"/>
</dbReference>
<feature type="non-terminal residue" evidence="4">
    <location>
        <position position="1"/>
    </location>
</feature>
<evidence type="ECO:0000313" key="5">
    <source>
        <dbReference type="Proteomes" id="UP000036403"/>
    </source>
</evidence>
<sequence>SPDSARKAIALKDRLSEVLKNEAQVTRPIVREEIRLVGLDASTSADDVRDTVASYRGCIKENIRVGIIRFMMNGLHTVWVQCPLSAAIKTANNGKIKVSWTLARVDLLGARPTQCFKCWQFGHLKHACQSKEDFSRLCFKCGGSDHAARHCNAPSVCKICVMEGKTSNHRLGSNFCPAAQDPTKRGMTSAATGPSSAGSARGTETMNFQDGGPSGCRWITGYAAEAA</sequence>
<evidence type="ECO:0000256" key="1">
    <source>
        <dbReference type="PROSITE-ProRule" id="PRU00047"/>
    </source>
</evidence>
<dbReference type="OrthoDB" id="7554612at2759"/>
<dbReference type="InterPro" id="IPR036875">
    <property type="entry name" value="Znf_CCHC_sf"/>
</dbReference>
<dbReference type="GO" id="GO:0008270">
    <property type="term" value="F:zinc ion binding"/>
    <property type="evidence" value="ECO:0007669"/>
    <property type="project" value="UniProtKB-KW"/>
</dbReference>
<evidence type="ECO:0000259" key="3">
    <source>
        <dbReference type="PROSITE" id="PS50158"/>
    </source>
</evidence>
<evidence type="ECO:0000313" key="4">
    <source>
        <dbReference type="EMBL" id="KMQ83074.1"/>
    </source>
</evidence>
<dbReference type="AlphaFoldDB" id="A0A0J7JYH2"/>
<feature type="compositionally biased region" description="Low complexity" evidence="2">
    <location>
        <begin position="186"/>
        <end position="203"/>
    </location>
</feature>
<keyword evidence="1" id="KW-0863">Zinc-finger</keyword>
<organism evidence="4 5">
    <name type="scientific">Lasius niger</name>
    <name type="common">Black garden ant</name>
    <dbReference type="NCBI Taxonomy" id="67767"/>
    <lineage>
        <taxon>Eukaryota</taxon>
        <taxon>Metazoa</taxon>
        <taxon>Ecdysozoa</taxon>
        <taxon>Arthropoda</taxon>
        <taxon>Hexapoda</taxon>
        <taxon>Insecta</taxon>
        <taxon>Pterygota</taxon>
        <taxon>Neoptera</taxon>
        <taxon>Endopterygota</taxon>
        <taxon>Hymenoptera</taxon>
        <taxon>Apocrita</taxon>
        <taxon>Aculeata</taxon>
        <taxon>Formicoidea</taxon>
        <taxon>Formicidae</taxon>
        <taxon>Formicinae</taxon>
        <taxon>Lasius</taxon>
        <taxon>Lasius</taxon>
    </lineage>
</organism>
<gene>
    <name evidence="4" type="ORF">RF55_21015</name>
</gene>
<dbReference type="GO" id="GO:0003676">
    <property type="term" value="F:nucleic acid binding"/>
    <property type="evidence" value="ECO:0007669"/>
    <property type="project" value="InterPro"/>
</dbReference>